<sequence length="78" mass="8728">MENQTLSCVGGFTAAEQQFADNGFEQNRTAIDSREGFRDVRMRLRRLNNESSCVKLGDIAGNDCVEGVLLQWVLPVHI</sequence>
<evidence type="ECO:0000313" key="2">
    <source>
        <dbReference type="Proteomes" id="UP001056120"/>
    </source>
</evidence>
<accession>A0ACB9K2L3</accession>
<reference evidence="1 2" key="2">
    <citation type="journal article" date="2022" name="Mol. Ecol. Resour.">
        <title>The genomes of chicory, endive, great burdock and yacon provide insights into Asteraceae paleo-polyploidization history and plant inulin production.</title>
        <authorList>
            <person name="Fan W."/>
            <person name="Wang S."/>
            <person name="Wang H."/>
            <person name="Wang A."/>
            <person name="Jiang F."/>
            <person name="Liu H."/>
            <person name="Zhao H."/>
            <person name="Xu D."/>
            <person name="Zhang Y."/>
        </authorList>
    </citation>
    <scope>NUCLEOTIDE SEQUENCE [LARGE SCALE GENOMIC DNA]</scope>
    <source>
        <strain evidence="2">cv. Yunnan</strain>
        <tissue evidence="1">Leaves</tissue>
    </source>
</reference>
<comment type="caution">
    <text evidence="1">The sequence shown here is derived from an EMBL/GenBank/DDBJ whole genome shotgun (WGS) entry which is preliminary data.</text>
</comment>
<reference evidence="2" key="1">
    <citation type="journal article" date="2022" name="Mol. Ecol. Resour.">
        <title>The genomes of chicory, endive, great burdock and yacon provide insights into Asteraceae palaeo-polyploidization history and plant inulin production.</title>
        <authorList>
            <person name="Fan W."/>
            <person name="Wang S."/>
            <person name="Wang H."/>
            <person name="Wang A."/>
            <person name="Jiang F."/>
            <person name="Liu H."/>
            <person name="Zhao H."/>
            <person name="Xu D."/>
            <person name="Zhang Y."/>
        </authorList>
    </citation>
    <scope>NUCLEOTIDE SEQUENCE [LARGE SCALE GENOMIC DNA]</scope>
    <source>
        <strain evidence="2">cv. Yunnan</strain>
    </source>
</reference>
<gene>
    <name evidence="1" type="ORF">L1987_00547</name>
</gene>
<evidence type="ECO:0000313" key="1">
    <source>
        <dbReference type="EMBL" id="KAI3826499.1"/>
    </source>
</evidence>
<dbReference type="EMBL" id="CM042018">
    <property type="protein sequence ID" value="KAI3826499.1"/>
    <property type="molecule type" value="Genomic_DNA"/>
</dbReference>
<name>A0ACB9K2L3_9ASTR</name>
<keyword evidence="2" id="KW-1185">Reference proteome</keyword>
<proteinExistence type="predicted"/>
<protein>
    <submittedName>
        <fullName evidence="1">Uncharacterized protein</fullName>
    </submittedName>
</protein>
<organism evidence="1 2">
    <name type="scientific">Smallanthus sonchifolius</name>
    <dbReference type="NCBI Taxonomy" id="185202"/>
    <lineage>
        <taxon>Eukaryota</taxon>
        <taxon>Viridiplantae</taxon>
        <taxon>Streptophyta</taxon>
        <taxon>Embryophyta</taxon>
        <taxon>Tracheophyta</taxon>
        <taxon>Spermatophyta</taxon>
        <taxon>Magnoliopsida</taxon>
        <taxon>eudicotyledons</taxon>
        <taxon>Gunneridae</taxon>
        <taxon>Pentapetalae</taxon>
        <taxon>asterids</taxon>
        <taxon>campanulids</taxon>
        <taxon>Asterales</taxon>
        <taxon>Asteraceae</taxon>
        <taxon>Asteroideae</taxon>
        <taxon>Heliantheae alliance</taxon>
        <taxon>Millerieae</taxon>
        <taxon>Smallanthus</taxon>
    </lineage>
</organism>
<dbReference type="Proteomes" id="UP001056120">
    <property type="component" value="Linkage Group LG01"/>
</dbReference>